<sequence length="375" mass="42354">MKKYIYTLTLIFCFLLSSTYAQSSLKRSKQDHRFHYLQANIHFGYLDGDTSNFDLSTSGPKNRLVYQYFTKNQRLQQKGYIRNVALTSFKSQISIDFLGSLNDKTSLNYQLKLQNVGLSFGTKWDRTSFFVGYSNIKFGHNPKIDPVTSFIANSLSLDLGFTQDLGVTFKTAISEKLDFEAGFYSGGLLRDPLVSYAPNLTDAQKINRSAVEFINPNFNGSWLGTARIGSPLFKSFEYGLIAMTGKTGEGINERYLTRIGADVVKKLGEKLKFESQLHGGPNFYQNRDNSIDLALQNNIELYIKGVFVINTSNAILLNLPNNSSDRETKGNLVNSLSYVVSPHTRLRLNHFYNYGNLINKNWGLTFQLVTGIGKR</sequence>
<organism evidence="2 3">
    <name type="scientific">Algibacter lectus</name>
    <dbReference type="NCBI Taxonomy" id="221126"/>
    <lineage>
        <taxon>Bacteria</taxon>
        <taxon>Pseudomonadati</taxon>
        <taxon>Bacteroidota</taxon>
        <taxon>Flavobacteriia</taxon>
        <taxon>Flavobacteriales</taxon>
        <taxon>Flavobacteriaceae</taxon>
        <taxon>Algibacter</taxon>
    </lineage>
</organism>
<protein>
    <submittedName>
        <fullName evidence="2">Uncharacterized protein</fullName>
    </submittedName>
</protein>
<dbReference type="AlphaFoldDB" id="A0A4R8MEJ3"/>
<accession>A0A4R8MEJ3</accession>
<dbReference type="RefSeq" id="WP_133965602.1">
    <property type="nucleotide sequence ID" value="NZ_SORL01000007.1"/>
</dbReference>
<dbReference type="EMBL" id="SORL01000007">
    <property type="protein sequence ID" value="TDY63418.1"/>
    <property type="molecule type" value="Genomic_DNA"/>
</dbReference>
<feature type="chain" id="PRO_5020189586" evidence="1">
    <location>
        <begin position="24"/>
        <end position="375"/>
    </location>
</feature>
<name>A0A4R8MEJ3_9FLAO</name>
<gene>
    <name evidence="2" type="ORF">DFQ06_0296</name>
</gene>
<reference evidence="2 3" key="1">
    <citation type="submission" date="2019-03" db="EMBL/GenBank/DDBJ databases">
        <title>Genomic Encyclopedia of Type Strains, Phase III (KMG-III): the genomes of soil and plant-associated and newly described type strains.</title>
        <authorList>
            <person name="Whitman W."/>
        </authorList>
    </citation>
    <scope>NUCLEOTIDE SEQUENCE [LARGE SCALE GENOMIC DNA]</scope>
    <source>
        <strain evidence="2 3">CECT 8301</strain>
    </source>
</reference>
<evidence type="ECO:0000313" key="2">
    <source>
        <dbReference type="EMBL" id="TDY63418.1"/>
    </source>
</evidence>
<keyword evidence="3" id="KW-1185">Reference proteome</keyword>
<evidence type="ECO:0000313" key="3">
    <source>
        <dbReference type="Proteomes" id="UP000294824"/>
    </source>
</evidence>
<proteinExistence type="predicted"/>
<dbReference type="Proteomes" id="UP000294824">
    <property type="component" value="Unassembled WGS sequence"/>
</dbReference>
<keyword evidence="1" id="KW-0732">Signal</keyword>
<feature type="signal peptide" evidence="1">
    <location>
        <begin position="1"/>
        <end position="23"/>
    </location>
</feature>
<evidence type="ECO:0000256" key="1">
    <source>
        <dbReference type="SAM" id="SignalP"/>
    </source>
</evidence>
<comment type="caution">
    <text evidence="2">The sequence shown here is derived from an EMBL/GenBank/DDBJ whole genome shotgun (WGS) entry which is preliminary data.</text>
</comment>